<dbReference type="Proteomes" id="UP000297396">
    <property type="component" value="Unassembled WGS sequence"/>
</dbReference>
<dbReference type="RefSeq" id="WP_135053853.1">
    <property type="nucleotide sequence ID" value="NZ_JADGLC010000001.1"/>
</dbReference>
<protein>
    <recommendedName>
        <fullName evidence="4">Holin</fullName>
    </recommendedName>
</protein>
<dbReference type="AlphaFoldDB" id="A0A4Y9K686"/>
<evidence type="ECO:0000313" key="2">
    <source>
        <dbReference type="EMBL" id="TFV13288.1"/>
    </source>
</evidence>
<keyword evidence="1" id="KW-0812">Transmembrane</keyword>
<name>A0A4Y9K686_9PAST</name>
<sequence length="78" mass="9105">MGLIRMDKHDNTSLFGAFITVISSLNLSDWGVILGILFGLLTILMNWHYKAEELKIKKEALRRYKINLQDIINDEQKR</sequence>
<keyword evidence="1" id="KW-0472">Membrane</keyword>
<dbReference type="InterPro" id="IPR032118">
    <property type="entry name" value="Phage_holin_HP1"/>
</dbReference>
<evidence type="ECO:0000313" key="3">
    <source>
        <dbReference type="Proteomes" id="UP000297396"/>
    </source>
</evidence>
<gene>
    <name evidence="2" type="ORF">E4T80_00140</name>
</gene>
<dbReference type="Pfam" id="PF16080">
    <property type="entry name" value="Phage_holin_2_3"/>
    <property type="match status" value="1"/>
</dbReference>
<proteinExistence type="predicted"/>
<evidence type="ECO:0008006" key="4">
    <source>
        <dbReference type="Google" id="ProtNLM"/>
    </source>
</evidence>
<dbReference type="EMBL" id="SPPA01000001">
    <property type="protein sequence ID" value="TFV13288.1"/>
    <property type="molecule type" value="Genomic_DNA"/>
</dbReference>
<organism evidence="2 3">
    <name type="scientific">Muribacter muris</name>
    <dbReference type="NCBI Taxonomy" id="67855"/>
    <lineage>
        <taxon>Bacteria</taxon>
        <taxon>Pseudomonadati</taxon>
        <taxon>Pseudomonadota</taxon>
        <taxon>Gammaproteobacteria</taxon>
        <taxon>Pasteurellales</taxon>
        <taxon>Pasteurellaceae</taxon>
        <taxon>Muribacter</taxon>
    </lineage>
</organism>
<comment type="caution">
    <text evidence="2">The sequence shown here is derived from an EMBL/GenBank/DDBJ whole genome shotgun (WGS) entry which is preliminary data.</text>
</comment>
<reference evidence="2 3" key="1">
    <citation type="submission" date="2019-03" db="EMBL/GenBank/DDBJ databases">
        <title>Diversity of the mouse oral microbiome.</title>
        <authorList>
            <person name="Joseph S."/>
            <person name="Aduse-Opoku J."/>
            <person name="Curtis M."/>
            <person name="Wade W."/>
            <person name="Hashim A."/>
        </authorList>
    </citation>
    <scope>NUCLEOTIDE SEQUENCE [LARGE SCALE GENOMIC DNA]</scope>
    <source>
        <strain evidence="2 3">WT12</strain>
    </source>
</reference>
<evidence type="ECO:0000256" key="1">
    <source>
        <dbReference type="SAM" id="Phobius"/>
    </source>
</evidence>
<keyword evidence="1" id="KW-1133">Transmembrane helix</keyword>
<accession>A0A4Y9K686</accession>
<feature type="transmembrane region" description="Helical" evidence="1">
    <location>
        <begin position="30"/>
        <end position="49"/>
    </location>
</feature>